<dbReference type="GeneID" id="63692969"/>
<evidence type="ECO:0000313" key="1">
    <source>
        <dbReference type="EMBL" id="EYE92910.1"/>
    </source>
</evidence>
<organism evidence="1 2">
    <name type="scientific">Aspergillus ruber (strain CBS 135680)</name>
    <dbReference type="NCBI Taxonomy" id="1388766"/>
    <lineage>
        <taxon>Eukaryota</taxon>
        <taxon>Fungi</taxon>
        <taxon>Dikarya</taxon>
        <taxon>Ascomycota</taxon>
        <taxon>Pezizomycotina</taxon>
        <taxon>Eurotiomycetes</taxon>
        <taxon>Eurotiomycetidae</taxon>
        <taxon>Eurotiales</taxon>
        <taxon>Aspergillaceae</taxon>
        <taxon>Aspergillus</taxon>
        <taxon>Aspergillus subgen. Aspergillus</taxon>
    </lineage>
</organism>
<name>A0A017S9P3_ASPRC</name>
<dbReference type="OrthoDB" id="4499323at2759"/>
<gene>
    <name evidence="1" type="ORF">EURHEDRAFT_170796</name>
</gene>
<accession>A0A017S9P3</accession>
<proteinExistence type="predicted"/>
<reference evidence="2" key="1">
    <citation type="journal article" date="2014" name="Nat. Commun.">
        <title>Genomic adaptations of the halophilic Dead Sea filamentous fungus Eurotium rubrum.</title>
        <authorList>
            <person name="Kis-Papo T."/>
            <person name="Weig A.R."/>
            <person name="Riley R."/>
            <person name="Persoh D."/>
            <person name="Salamov A."/>
            <person name="Sun H."/>
            <person name="Lipzen A."/>
            <person name="Wasser S.P."/>
            <person name="Rambold G."/>
            <person name="Grigoriev I.V."/>
            <person name="Nevo E."/>
        </authorList>
    </citation>
    <scope>NUCLEOTIDE SEQUENCE [LARGE SCALE GENOMIC DNA]</scope>
    <source>
        <strain evidence="2">CBS 135680</strain>
    </source>
</reference>
<protein>
    <submittedName>
        <fullName evidence="1">Uncharacterized protein</fullName>
    </submittedName>
</protein>
<dbReference type="RefSeq" id="XP_040636598.1">
    <property type="nucleotide sequence ID" value="XM_040777845.1"/>
</dbReference>
<dbReference type="EMBL" id="KK088434">
    <property type="protein sequence ID" value="EYE92910.1"/>
    <property type="molecule type" value="Genomic_DNA"/>
</dbReference>
<dbReference type="STRING" id="1388766.A0A017S9P3"/>
<keyword evidence="2" id="KW-1185">Reference proteome</keyword>
<dbReference type="Proteomes" id="UP000019804">
    <property type="component" value="Unassembled WGS sequence"/>
</dbReference>
<evidence type="ECO:0000313" key="2">
    <source>
        <dbReference type="Proteomes" id="UP000019804"/>
    </source>
</evidence>
<sequence>MEQETALYLESHKRLLNWTQELEFLGYILSEIVDPHGLDKQGFTCHQAVDLPTIIYILRRACSRPGGRLRGVLSKQASKYFGDLLLRCKRIRNAMAHHAVLDDETMRTPQEAKEELGLQLQSVISQAASRYDIHQLSD</sequence>
<dbReference type="HOGENOM" id="CLU_1854845_0_0_1"/>
<dbReference type="AlphaFoldDB" id="A0A017S9P3"/>